<feature type="domain" description="GAR" evidence="6">
    <location>
        <begin position="148"/>
        <end position="220"/>
    </location>
</feature>
<protein>
    <submittedName>
        <fullName evidence="8">GAR domain-containing protein</fullName>
    </submittedName>
</protein>
<feature type="region of interest" description="Disordered" evidence="4">
    <location>
        <begin position="272"/>
        <end position="328"/>
    </location>
</feature>
<dbReference type="AlphaFoldDB" id="A0A914R2Z2"/>
<keyword evidence="3" id="KW-0206">Cytoskeleton</keyword>
<dbReference type="PROSITE" id="PS50222">
    <property type="entry name" value="EF_HAND_2"/>
    <property type="match status" value="1"/>
</dbReference>
<dbReference type="SMART" id="SM00243">
    <property type="entry name" value="GAS2"/>
    <property type="match status" value="1"/>
</dbReference>
<dbReference type="GO" id="GO:0005509">
    <property type="term" value="F:calcium ion binding"/>
    <property type="evidence" value="ECO:0007669"/>
    <property type="project" value="InterPro"/>
</dbReference>
<evidence type="ECO:0000259" key="5">
    <source>
        <dbReference type="PROSITE" id="PS50222"/>
    </source>
</evidence>
<evidence type="ECO:0000256" key="1">
    <source>
        <dbReference type="ARBA" id="ARBA00004245"/>
    </source>
</evidence>
<comment type="subcellular location">
    <subcellularLocation>
        <location evidence="1">Cytoplasm</location>
        <location evidence="1">Cytoskeleton</location>
    </subcellularLocation>
</comment>
<dbReference type="InterPro" id="IPR002048">
    <property type="entry name" value="EF_hand_dom"/>
</dbReference>
<accession>A0A914R2Z2</accession>
<dbReference type="GO" id="GO:0005884">
    <property type="term" value="C:actin filament"/>
    <property type="evidence" value="ECO:0007669"/>
    <property type="project" value="TreeGrafter"/>
</dbReference>
<dbReference type="SUPFAM" id="SSF143575">
    <property type="entry name" value="GAS2 domain-like"/>
    <property type="match status" value="1"/>
</dbReference>
<name>A0A914R2Z2_PAREQ</name>
<evidence type="ECO:0000256" key="4">
    <source>
        <dbReference type="SAM" id="MobiDB-lite"/>
    </source>
</evidence>
<dbReference type="Gene3D" id="3.30.920.20">
    <property type="entry name" value="Gas2-like domain"/>
    <property type="match status" value="1"/>
</dbReference>
<sequence length="360" mass="41335">MFRLIADHEEFEFTLRERQSDVDDATKGRKKPVNDDGVITKSGRKLVPKRERSVRHPKSDQLSDRWKKLWIDCMEYAKRLREMKEYLDEEWRERYLEWTDSGKARISDLFRRIDKSGTGRVPRSAFTDGIIASMKPCHSDKLPIKQKTDGEKINEEVIRQSERCSCHSPYKIQKVGEGHYRFGDTQIKRMVRILRSTVMVRVGGGWVALDEFLHKHDPCRAKGRTNIEMQRGFYDDVRPEGAFDTMKTFTKSSRSTPNRDVPVMSVESLLGSSRFSSTPGPITKIREKTERSMPMHAMRRTSAISRGSPSDTPRSTRRPSDVNAQGRRPGRETWVCHCLLISVLAVASGTESASVKVTIV</sequence>
<feature type="compositionally biased region" description="Basic and acidic residues" evidence="4">
    <location>
        <begin position="284"/>
        <end position="293"/>
    </location>
</feature>
<keyword evidence="7" id="KW-1185">Reference proteome</keyword>
<evidence type="ECO:0000259" key="6">
    <source>
        <dbReference type="PROSITE" id="PS51460"/>
    </source>
</evidence>
<dbReference type="PANTHER" id="PTHR46756:SF18">
    <property type="entry name" value="GAS2-LIKE PROTEIN PICKLED EGGS"/>
    <property type="match status" value="1"/>
</dbReference>
<dbReference type="Proteomes" id="UP000887564">
    <property type="component" value="Unplaced"/>
</dbReference>
<dbReference type="InterPro" id="IPR036534">
    <property type="entry name" value="GAR_dom_sf"/>
</dbReference>
<reference evidence="8" key="1">
    <citation type="submission" date="2022-11" db="UniProtKB">
        <authorList>
            <consortium name="WormBaseParasite"/>
        </authorList>
    </citation>
    <scope>IDENTIFICATION</scope>
</reference>
<evidence type="ECO:0000313" key="8">
    <source>
        <dbReference type="WBParaSite" id="PEQ_0000097401-mRNA-1"/>
    </source>
</evidence>
<dbReference type="PROSITE" id="PS51460">
    <property type="entry name" value="GAR"/>
    <property type="match status" value="1"/>
</dbReference>
<keyword evidence="2" id="KW-0963">Cytoplasm</keyword>
<dbReference type="GO" id="GO:0008017">
    <property type="term" value="F:microtubule binding"/>
    <property type="evidence" value="ECO:0007669"/>
    <property type="project" value="InterPro"/>
</dbReference>
<proteinExistence type="predicted"/>
<dbReference type="Gene3D" id="1.20.58.60">
    <property type="match status" value="1"/>
</dbReference>
<feature type="domain" description="EF-hand" evidence="5">
    <location>
        <begin position="101"/>
        <end position="136"/>
    </location>
</feature>
<dbReference type="Pfam" id="PF02187">
    <property type="entry name" value="GAS2"/>
    <property type="match status" value="1"/>
</dbReference>
<evidence type="ECO:0000256" key="3">
    <source>
        <dbReference type="ARBA" id="ARBA00023212"/>
    </source>
</evidence>
<evidence type="ECO:0000313" key="7">
    <source>
        <dbReference type="Proteomes" id="UP000887564"/>
    </source>
</evidence>
<organism evidence="7 8">
    <name type="scientific">Parascaris equorum</name>
    <name type="common">Equine roundworm</name>
    <dbReference type="NCBI Taxonomy" id="6256"/>
    <lineage>
        <taxon>Eukaryota</taxon>
        <taxon>Metazoa</taxon>
        <taxon>Ecdysozoa</taxon>
        <taxon>Nematoda</taxon>
        <taxon>Chromadorea</taxon>
        <taxon>Rhabditida</taxon>
        <taxon>Spirurina</taxon>
        <taxon>Ascaridomorpha</taxon>
        <taxon>Ascaridoidea</taxon>
        <taxon>Ascarididae</taxon>
        <taxon>Parascaris</taxon>
    </lineage>
</organism>
<dbReference type="GO" id="GO:0051764">
    <property type="term" value="P:actin crosslink formation"/>
    <property type="evidence" value="ECO:0007669"/>
    <property type="project" value="TreeGrafter"/>
</dbReference>
<feature type="compositionally biased region" description="Polar residues" evidence="4">
    <location>
        <begin position="302"/>
        <end position="313"/>
    </location>
</feature>
<dbReference type="InterPro" id="IPR003108">
    <property type="entry name" value="GAR_dom"/>
</dbReference>
<dbReference type="PANTHER" id="PTHR46756">
    <property type="entry name" value="TRANSGELIN"/>
    <property type="match status" value="1"/>
</dbReference>
<dbReference type="WBParaSite" id="PEQ_0000097401-mRNA-1">
    <property type="protein sequence ID" value="PEQ_0000097401-mRNA-1"/>
    <property type="gene ID" value="PEQ_0000097401"/>
</dbReference>
<dbReference type="GO" id="GO:0051015">
    <property type="term" value="F:actin filament binding"/>
    <property type="evidence" value="ECO:0007669"/>
    <property type="project" value="TreeGrafter"/>
</dbReference>
<evidence type="ECO:0000256" key="2">
    <source>
        <dbReference type="ARBA" id="ARBA00022490"/>
    </source>
</evidence>
<dbReference type="GO" id="GO:0008093">
    <property type="term" value="F:cytoskeletal anchor activity"/>
    <property type="evidence" value="ECO:0007669"/>
    <property type="project" value="TreeGrafter"/>
</dbReference>